<evidence type="ECO:0000313" key="3">
    <source>
        <dbReference type="Proteomes" id="UP000249390"/>
    </source>
</evidence>
<feature type="compositionally biased region" description="Acidic residues" evidence="1">
    <location>
        <begin position="478"/>
        <end position="488"/>
    </location>
</feature>
<dbReference type="Proteomes" id="UP000249390">
    <property type="component" value="Unassembled WGS sequence"/>
</dbReference>
<protein>
    <submittedName>
        <fullName evidence="2">Uncharacterized protein</fullName>
    </submittedName>
</protein>
<organism evidence="2 3">
    <name type="scientific">Cuscuta australis</name>
    <dbReference type="NCBI Taxonomy" id="267555"/>
    <lineage>
        <taxon>Eukaryota</taxon>
        <taxon>Viridiplantae</taxon>
        <taxon>Streptophyta</taxon>
        <taxon>Embryophyta</taxon>
        <taxon>Tracheophyta</taxon>
        <taxon>Spermatophyta</taxon>
        <taxon>Magnoliopsida</taxon>
        <taxon>eudicotyledons</taxon>
        <taxon>Gunneridae</taxon>
        <taxon>Pentapetalae</taxon>
        <taxon>asterids</taxon>
        <taxon>lamiids</taxon>
        <taxon>Solanales</taxon>
        <taxon>Convolvulaceae</taxon>
        <taxon>Cuscuteae</taxon>
        <taxon>Cuscuta</taxon>
        <taxon>Cuscuta subgen. Grammica</taxon>
        <taxon>Cuscuta sect. Cleistogrammica</taxon>
    </lineage>
</organism>
<dbReference type="AlphaFoldDB" id="A0A328DWP8"/>
<comment type="caution">
    <text evidence="2">The sequence shown here is derived from an EMBL/GenBank/DDBJ whole genome shotgun (WGS) entry which is preliminary data.</text>
</comment>
<name>A0A328DWP8_9ASTE</name>
<dbReference type="EMBL" id="NQVE01000097">
    <property type="protein sequence ID" value="RAL48799.1"/>
    <property type="molecule type" value="Genomic_DNA"/>
</dbReference>
<feature type="region of interest" description="Disordered" evidence="1">
    <location>
        <begin position="358"/>
        <end position="378"/>
    </location>
</feature>
<evidence type="ECO:0000313" key="2">
    <source>
        <dbReference type="EMBL" id="RAL48799.1"/>
    </source>
</evidence>
<feature type="region of interest" description="Disordered" evidence="1">
    <location>
        <begin position="459"/>
        <end position="495"/>
    </location>
</feature>
<gene>
    <name evidence="2" type="ORF">DM860_001119</name>
</gene>
<reference evidence="2 3" key="1">
    <citation type="submission" date="2018-06" db="EMBL/GenBank/DDBJ databases">
        <title>The Genome of Cuscuta australis (Dodder) Provides Insight into the Evolution of Plant Parasitism.</title>
        <authorList>
            <person name="Liu H."/>
        </authorList>
    </citation>
    <scope>NUCLEOTIDE SEQUENCE [LARGE SCALE GENOMIC DNA]</scope>
    <source>
        <strain evidence="3">cv. Yunnan</strain>
        <tissue evidence="2">Vines</tissue>
    </source>
</reference>
<accession>A0A328DWP8</accession>
<proteinExistence type="predicted"/>
<feature type="compositionally biased region" description="Basic and acidic residues" evidence="1">
    <location>
        <begin position="466"/>
        <end position="477"/>
    </location>
</feature>
<evidence type="ECO:0000256" key="1">
    <source>
        <dbReference type="SAM" id="MobiDB-lite"/>
    </source>
</evidence>
<keyword evidence="3" id="KW-1185">Reference proteome</keyword>
<sequence>MMDEIAELTKLNSPDRRMEFETWSQSWMKRAIRKKGLGAVTLSTIKCLYENHSVYEDNNGTDPASLQIGYPFSNHIITMVREAIPVDMEIFGYGAQCQTHPYTVTRWTNGAEELRISPNRTLSLLLKFNLKDSNASGFFVKIIEEFVNGYTVIVVPEGIGRFGFRFFLAHLHKAGLMFKSCKRPSSTVETTVFGFHESNPTLEQFEAPALGNKCTEEGIQTPAVEVEVSNIAEANPTDDGKVNYPNSLEREHVSNSLPVLKEEDTHAGYDDMAMTIAEREPLYAASSPAIVGIGLSMHFSSSAQNRTRVFLPKHTSGQSKPTIGLLHSYNTAVSTDPRGATLEVQNLEVLRDCCPISSSHTDQTASRNDLSSVSQYSSTNNQDNYTVTLNALATPFHPNFRDSIRDIHDNQGKSLKELKAMSIERELKAMPNSEMKKVAPLSILDLNSAYQQPINLMDMPLGNFGEEERHSSDKDKSDDSDEHIEEDNNGDHALLKEEAVLFRSKGKGKKQAWKNIEVTLDTQPLGKGIKKKKKNK</sequence>